<reference evidence="2" key="1">
    <citation type="journal article" date="2017" name="Med. Chem. Commun.">
        <title>Nonomuraea sp. ATCC 55076 harbours the largest actinomycete chromosome to date and the kistamicin biosynthetic gene cluster.</title>
        <authorList>
            <person name="Nazari B."/>
            <person name="Forneris C.C."/>
            <person name="Gibson M.I."/>
            <person name="Moon K."/>
            <person name="Schramma K.R."/>
            <person name="Seyedsayamdost M.R."/>
        </authorList>
    </citation>
    <scope>NUCLEOTIDE SEQUENCE [LARGE SCALE GENOMIC DNA]</scope>
    <source>
        <strain evidence="2">ATCC 55076</strain>
    </source>
</reference>
<evidence type="ECO:0000313" key="1">
    <source>
        <dbReference type="EMBL" id="AQZ70255.1"/>
    </source>
</evidence>
<evidence type="ECO:0008006" key="3">
    <source>
        <dbReference type="Google" id="ProtNLM"/>
    </source>
</evidence>
<dbReference type="KEGG" id="noa:BKM31_09170"/>
<sequence>MSRRSEASAGRSVADAGAVIAMLHTVPALAAPLAELAAEVRPGARILHFVDESLLQDTIAAGGPPPHVLRRVVAYAGYAEESGAGTLLVTCSSIGEAAERARPFTRLPILRIDEPMAEQAVRGGARIGVLATLATTLGPTTRAVERAAARSGVEREVVPRLCDGAFEALRAGDGARHDALVLDGFRQLAGKVDVVVLAQASMARIVGEAGGGVPVLSSPRSGIAQLAGL</sequence>
<name>A0A1V0AJ81_9ACTN</name>
<organism evidence="1 2">
    <name type="scientific">[Actinomadura] parvosata subsp. kistnae</name>
    <dbReference type="NCBI Taxonomy" id="1909395"/>
    <lineage>
        <taxon>Bacteria</taxon>
        <taxon>Bacillati</taxon>
        <taxon>Actinomycetota</taxon>
        <taxon>Actinomycetes</taxon>
        <taxon>Streptosporangiales</taxon>
        <taxon>Streptosporangiaceae</taxon>
        <taxon>Nonomuraea</taxon>
    </lineage>
</organism>
<dbReference type="Pfam" id="PF01177">
    <property type="entry name" value="Asp_Glu_race"/>
    <property type="match status" value="1"/>
</dbReference>
<protein>
    <recommendedName>
        <fullName evidence="3">Asp/Glu/hydantoin racemase</fullName>
    </recommendedName>
</protein>
<dbReference type="AlphaFoldDB" id="A0A1V0AJ81"/>
<accession>A0A1V0AJ81</accession>
<proteinExistence type="predicted"/>
<gene>
    <name evidence="1" type="ORF">BKM31_09170</name>
</gene>
<dbReference type="GO" id="GO:0047661">
    <property type="term" value="F:amino-acid racemase activity"/>
    <property type="evidence" value="ECO:0007669"/>
    <property type="project" value="InterPro"/>
</dbReference>
<dbReference type="InterPro" id="IPR015942">
    <property type="entry name" value="Asp/Glu/hydantoin_racemase"/>
</dbReference>
<dbReference type="Proteomes" id="UP000190797">
    <property type="component" value="Chromosome"/>
</dbReference>
<evidence type="ECO:0000313" key="2">
    <source>
        <dbReference type="Proteomes" id="UP000190797"/>
    </source>
</evidence>
<dbReference type="EMBL" id="CP017717">
    <property type="protein sequence ID" value="AQZ70255.1"/>
    <property type="molecule type" value="Genomic_DNA"/>
</dbReference>
<keyword evidence="2" id="KW-1185">Reference proteome</keyword>
<dbReference type="RefSeq" id="WP_222107176.1">
    <property type="nucleotide sequence ID" value="NZ_CP017717.1"/>
</dbReference>
<dbReference type="STRING" id="1909395.BKM31_09170"/>